<comment type="caution">
    <text evidence="2">The sequence shown here is derived from an EMBL/GenBank/DDBJ whole genome shotgun (WGS) entry which is preliminary data.</text>
</comment>
<gene>
    <name evidence="2" type="ORF">CDL15_Pgr013165</name>
</gene>
<dbReference type="AlphaFoldDB" id="A0A218WDN5"/>
<feature type="compositionally biased region" description="Polar residues" evidence="1">
    <location>
        <begin position="7"/>
        <end position="29"/>
    </location>
</feature>
<name>A0A218WDN5_PUNGR</name>
<dbReference type="Proteomes" id="UP000197138">
    <property type="component" value="Unassembled WGS sequence"/>
</dbReference>
<evidence type="ECO:0000313" key="2">
    <source>
        <dbReference type="EMBL" id="OWM70984.1"/>
    </source>
</evidence>
<evidence type="ECO:0000313" key="3">
    <source>
        <dbReference type="Proteomes" id="UP000197138"/>
    </source>
</evidence>
<accession>A0A218WDN5</accession>
<feature type="region of interest" description="Disordered" evidence="1">
    <location>
        <begin position="1"/>
        <end position="55"/>
    </location>
</feature>
<proteinExistence type="predicted"/>
<evidence type="ECO:0000256" key="1">
    <source>
        <dbReference type="SAM" id="MobiDB-lite"/>
    </source>
</evidence>
<reference evidence="3" key="1">
    <citation type="journal article" date="2017" name="Plant J.">
        <title>The pomegranate (Punica granatum L.) genome and the genomics of punicalagin biosynthesis.</title>
        <authorList>
            <person name="Qin G."/>
            <person name="Xu C."/>
            <person name="Ming R."/>
            <person name="Tang H."/>
            <person name="Guyot R."/>
            <person name="Kramer E.M."/>
            <person name="Hu Y."/>
            <person name="Yi X."/>
            <person name="Qi Y."/>
            <person name="Xu X."/>
            <person name="Gao Z."/>
            <person name="Pan H."/>
            <person name="Jian J."/>
            <person name="Tian Y."/>
            <person name="Yue Z."/>
            <person name="Xu Y."/>
        </authorList>
    </citation>
    <scope>NUCLEOTIDE SEQUENCE [LARGE SCALE GENOMIC DNA]</scope>
    <source>
        <strain evidence="3">cv. Dabenzi</strain>
    </source>
</reference>
<dbReference type="EMBL" id="MTKT01004581">
    <property type="protein sequence ID" value="OWM70984.1"/>
    <property type="molecule type" value="Genomic_DNA"/>
</dbReference>
<organism evidence="2 3">
    <name type="scientific">Punica granatum</name>
    <name type="common">Pomegranate</name>
    <dbReference type="NCBI Taxonomy" id="22663"/>
    <lineage>
        <taxon>Eukaryota</taxon>
        <taxon>Viridiplantae</taxon>
        <taxon>Streptophyta</taxon>
        <taxon>Embryophyta</taxon>
        <taxon>Tracheophyta</taxon>
        <taxon>Spermatophyta</taxon>
        <taxon>Magnoliopsida</taxon>
        <taxon>eudicotyledons</taxon>
        <taxon>Gunneridae</taxon>
        <taxon>Pentapetalae</taxon>
        <taxon>rosids</taxon>
        <taxon>malvids</taxon>
        <taxon>Myrtales</taxon>
        <taxon>Lythraceae</taxon>
        <taxon>Punica</taxon>
    </lineage>
</organism>
<protein>
    <submittedName>
        <fullName evidence="2">Uncharacterized protein</fullName>
    </submittedName>
</protein>
<sequence length="116" mass="12787">MGYSSPAFGSSNVNFDQSPRTTPTPNSPFTEFPSGGLKGIDLNEDNDQAEGTISPFGGKWRWEDYQLLISGWLNVGKDPVVDDDQHASTYSDKIHHYCIETNAIVGQKSINALKQH</sequence>